<keyword evidence="2" id="KW-1185">Reference proteome</keyword>
<reference evidence="1 2" key="1">
    <citation type="submission" date="2019-07" db="EMBL/GenBank/DDBJ databases">
        <title>Whole genome shotgun sequence of Segetibacter aerophilus NBRC 106135.</title>
        <authorList>
            <person name="Hosoyama A."/>
            <person name="Uohara A."/>
            <person name="Ohji S."/>
            <person name="Ichikawa N."/>
        </authorList>
    </citation>
    <scope>NUCLEOTIDE SEQUENCE [LARGE SCALE GENOMIC DNA]</scope>
    <source>
        <strain evidence="1 2">NBRC 106135</strain>
    </source>
</reference>
<gene>
    <name evidence="1" type="ORF">SAE01_12420</name>
</gene>
<evidence type="ECO:0000313" key="2">
    <source>
        <dbReference type="Proteomes" id="UP000321513"/>
    </source>
</evidence>
<dbReference type="AlphaFoldDB" id="A0A512B9V2"/>
<accession>A0A512B9V2</accession>
<proteinExistence type="predicted"/>
<dbReference type="EMBL" id="BJYT01000004">
    <property type="protein sequence ID" value="GEO08746.1"/>
    <property type="molecule type" value="Genomic_DNA"/>
</dbReference>
<dbReference type="Proteomes" id="UP000321513">
    <property type="component" value="Unassembled WGS sequence"/>
</dbReference>
<name>A0A512B9V2_9BACT</name>
<protein>
    <submittedName>
        <fullName evidence="1">Uncharacterized protein</fullName>
    </submittedName>
</protein>
<comment type="caution">
    <text evidence="1">The sequence shown here is derived from an EMBL/GenBank/DDBJ whole genome shotgun (WGS) entry which is preliminary data.</text>
</comment>
<sequence>MTKQLNSYMTDDQFGQLLSVLQDINKSIKKLHQSYDLGDVCSHLDDVESAVKDVKSAVEKLER</sequence>
<organism evidence="1 2">
    <name type="scientific">Segetibacter aerophilus</name>
    <dbReference type="NCBI Taxonomy" id="670293"/>
    <lineage>
        <taxon>Bacteria</taxon>
        <taxon>Pseudomonadati</taxon>
        <taxon>Bacteroidota</taxon>
        <taxon>Chitinophagia</taxon>
        <taxon>Chitinophagales</taxon>
        <taxon>Chitinophagaceae</taxon>
        <taxon>Segetibacter</taxon>
    </lineage>
</organism>
<evidence type="ECO:0000313" key="1">
    <source>
        <dbReference type="EMBL" id="GEO08746.1"/>
    </source>
</evidence>